<evidence type="ECO:0000259" key="4">
    <source>
        <dbReference type="Pfam" id="PF20437"/>
    </source>
</evidence>
<dbReference type="EMBL" id="CP054491">
    <property type="protein sequence ID" value="QKQ26348.1"/>
    <property type="molecule type" value="Genomic_DNA"/>
</dbReference>
<dbReference type="Pfam" id="PF20436">
    <property type="entry name" value="LonB_AAA-LID"/>
    <property type="match status" value="1"/>
</dbReference>
<feature type="coiled-coil region" evidence="1">
    <location>
        <begin position="135"/>
        <end position="170"/>
    </location>
</feature>
<proteinExistence type="predicted"/>
<dbReference type="KEGG" id="rev:HUE57_08685"/>
<feature type="domain" description="Lon protease AAA" evidence="2">
    <location>
        <begin position="319"/>
        <end position="451"/>
    </location>
</feature>
<reference evidence="5 6" key="1">
    <citation type="submission" date="2020-05" db="EMBL/GenBank/DDBJ databases">
        <title>Horizontal transmission and recombination maintain forever young bacterial symbiont genomes.</title>
        <authorList>
            <person name="Russell S.L."/>
            <person name="Pepper-Tunick E."/>
            <person name="Svedberg J."/>
            <person name="Byrne A."/>
            <person name="Ruelas Castillo J."/>
            <person name="Vollmers C."/>
            <person name="Beinart R.A."/>
            <person name="Corbett-Detig R."/>
        </authorList>
    </citation>
    <scope>NUCLEOTIDE SEQUENCE [LARGE SCALE GENOMIC DNA]</scope>
    <source>
        <strain evidence="5">Santa_Monica_outfall</strain>
    </source>
</reference>
<evidence type="ECO:0000313" key="6">
    <source>
        <dbReference type="Proteomes" id="UP000509658"/>
    </source>
</evidence>
<dbReference type="Gene3D" id="1.10.8.60">
    <property type="match status" value="1"/>
</dbReference>
<dbReference type="InterPro" id="IPR041699">
    <property type="entry name" value="AAA_32"/>
</dbReference>
<dbReference type="RefSeq" id="WP_174673028.1">
    <property type="nucleotide sequence ID" value="NZ_CP054491.1"/>
</dbReference>
<name>A0A6N0HVI0_9GAMM</name>
<gene>
    <name evidence="5" type="ORF">HUE57_08685</name>
</gene>
<evidence type="ECO:0000259" key="3">
    <source>
        <dbReference type="Pfam" id="PF20436"/>
    </source>
</evidence>
<keyword evidence="1" id="KW-0175">Coiled coil</keyword>
<dbReference type="Proteomes" id="UP000509658">
    <property type="component" value="Chromosome"/>
</dbReference>
<dbReference type="InterPro" id="IPR046843">
    <property type="entry name" value="LonB_AAA-LID"/>
</dbReference>
<dbReference type="Pfam" id="PF20437">
    <property type="entry name" value="LonC_helical"/>
    <property type="match status" value="1"/>
</dbReference>
<dbReference type="SUPFAM" id="SSF52540">
    <property type="entry name" value="P-loop containing nucleoside triphosphate hydrolases"/>
    <property type="match status" value="1"/>
</dbReference>
<evidence type="ECO:0000259" key="2">
    <source>
        <dbReference type="Pfam" id="PF13654"/>
    </source>
</evidence>
<dbReference type="Pfam" id="PF13654">
    <property type="entry name" value="AAA_32"/>
    <property type="match status" value="1"/>
</dbReference>
<dbReference type="InterPro" id="IPR027417">
    <property type="entry name" value="P-loop_NTPase"/>
</dbReference>
<dbReference type="Gene3D" id="3.40.50.300">
    <property type="entry name" value="P-loop containing nucleotide triphosphate hydrolases"/>
    <property type="match status" value="2"/>
</dbReference>
<evidence type="ECO:0000256" key="1">
    <source>
        <dbReference type="SAM" id="Coils"/>
    </source>
</evidence>
<feature type="domain" description="Lon-like helical" evidence="4">
    <location>
        <begin position="88"/>
        <end position="121"/>
    </location>
</feature>
<protein>
    <submittedName>
        <fullName evidence="5">AAA family ATPase</fullName>
    </submittedName>
</protein>
<organism evidence="5 6">
    <name type="scientific">Candidatus Reidiella endopervernicosa</name>
    <dbReference type="NCBI Taxonomy" id="2738883"/>
    <lineage>
        <taxon>Bacteria</taxon>
        <taxon>Pseudomonadati</taxon>
        <taxon>Pseudomonadota</taxon>
        <taxon>Gammaproteobacteria</taxon>
        <taxon>Candidatus Reidiella</taxon>
    </lineage>
</organism>
<keyword evidence="6" id="KW-1185">Reference proteome</keyword>
<evidence type="ECO:0000313" key="5">
    <source>
        <dbReference type="EMBL" id="QKQ26348.1"/>
    </source>
</evidence>
<feature type="domain" description="LonB AAA+ ATPase LID" evidence="3">
    <location>
        <begin position="479"/>
        <end position="518"/>
    </location>
</feature>
<sequence>MQPIKPLNSQQLCRLCDPDQFEFETTDELDGLKEIVGQSRAEEAVHFGIAIRREGYNIYALGPAGIGRHTLIQHFVEQQASNDRTPSDWCYVNNFKETHKPLALELPAGEGVELHREMDHLIEELLSAIPAAFEGEEYQNRVQEIQDALKERQESAFAELQQEAEQHQITLIRTPSGFAFAPTTEGEVIPPEKYEQLGQEEQARIEQIVSTLQEKLHHILNQIPLWNKEAREHTKQLNHEVTMTAVAHLIDALTIRFSNLPKVVTYLESVRDDLVENTEIFIKPDGKESKQPSNATANNQNSLFNRYRVNLLIDQSDSKGAPIIYNDNPSFQSMVGRVEHIAQMGALITDFTLIKPGALHQANGGYLILDIRKLLTEPYAWEGLKRALRAGEIKIESLGQMLSLISTVSLEPEPIPLDIKVILIGDRLLYYILLEYDPDFAELFKVAADFEEQIEATAENRLLYARLLGMLAHKEKLLPLHRSAVVRVIEYSARRSGDNEKLSTHARTLVDLLCEADHR</sequence>
<accession>A0A6N0HVI0</accession>
<dbReference type="InterPro" id="IPR046844">
    <property type="entry name" value="Lon-like_helical"/>
</dbReference>
<dbReference type="AlphaFoldDB" id="A0A6N0HVI0"/>